<keyword evidence="7 11" id="KW-1133">Transmembrane helix</keyword>
<keyword evidence="14" id="KW-1185">Reference proteome</keyword>
<evidence type="ECO:0000313" key="13">
    <source>
        <dbReference type="EMBL" id="TWF98777.1"/>
    </source>
</evidence>
<accession>A0A561UHE3</accession>
<dbReference type="GO" id="GO:0016020">
    <property type="term" value="C:membrane"/>
    <property type="evidence" value="ECO:0007669"/>
    <property type="project" value="UniProtKB-SubCell"/>
</dbReference>
<comment type="subcellular location">
    <subcellularLocation>
        <location evidence="1">Membrane</location>
        <topology evidence="1">Multi-pass membrane protein</topology>
    </subcellularLocation>
</comment>
<evidence type="ECO:0000256" key="10">
    <source>
        <dbReference type="ARBA" id="ARBA00023303"/>
    </source>
</evidence>
<dbReference type="PANTHER" id="PTHR10027">
    <property type="entry name" value="CALCIUM-ACTIVATED POTASSIUM CHANNEL ALPHA CHAIN"/>
    <property type="match status" value="1"/>
</dbReference>
<keyword evidence="5" id="KW-0631">Potassium channel</keyword>
<sequence>MEQPPDRHSALLVWLLLAGVPAVLLTAFFTLPLGVFGPEHPALSWTLFIVVLAGLAALLVRQIGLVMGGSERGRPAPVIAAASFLALVAFAAAYAGLARQPGEFIGLHTRLDALYFTVVTMATVGYGDITPSGQTARLVVILQIGYTLVFLAAGFTALSQRLRGRWQHRQRPDRHG</sequence>
<evidence type="ECO:0000256" key="8">
    <source>
        <dbReference type="ARBA" id="ARBA00023065"/>
    </source>
</evidence>
<dbReference type="Gene3D" id="1.10.287.70">
    <property type="match status" value="1"/>
</dbReference>
<name>A0A561UHE3_9ACTN</name>
<feature type="transmembrane region" description="Helical" evidence="11">
    <location>
        <begin position="76"/>
        <end position="97"/>
    </location>
</feature>
<keyword evidence="4 11" id="KW-0812">Transmembrane</keyword>
<evidence type="ECO:0000256" key="6">
    <source>
        <dbReference type="ARBA" id="ARBA00022958"/>
    </source>
</evidence>
<feature type="transmembrane region" description="Helical" evidence="11">
    <location>
        <begin position="42"/>
        <end position="64"/>
    </location>
</feature>
<evidence type="ECO:0000256" key="2">
    <source>
        <dbReference type="ARBA" id="ARBA00022448"/>
    </source>
</evidence>
<dbReference type="AlphaFoldDB" id="A0A561UHE3"/>
<dbReference type="InterPro" id="IPR047871">
    <property type="entry name" value="K_chnl_Slo-like"/>
</dbReference>
<evidence type="ECO:0000256" key="4">
    <source>
        <dbReference type="ARBA" id="ARBA00022692"/>
    </source>
</evidence>
<evidence type="ECO:0000256" key="7">
    <source>
        <dbReference type="ARBA" id="ARBA00022989"/>
    </source>
</evidence>
<dbReference type="Pfam" id="PF07885">
    <property type="entry name" value="Ion_trans_2"/>
    <property type="match status" value="1"/>
</dbReference>
<evidence type="ECO:0000259" key="12">
    <source>
        <dbReference type="Pfam" id="PF07885"/>
    </source>
</evidence>
<feature type="domain" description="Potassium channel" evidence="12">
    <location>
        <begin position="86"/>
        <end position="162"/>
    </location>
</feature>
<dbReference type="InterPro" id="IPR013099">
    <property type="entry name" value="K_chnl_dom"/>
</dbReference>
<keyword evidence="3" id="KW-0633">Potassium transport</keyword>
<keyword evidence="10" id="KW-0407">Ion channel</keyword>
<evidence type="ECO:0000313" key="14">
    <source>
        <dbReference type="Proteomes" id="UP000317940"/>
    </source>
</evidence>
<dbReference type="PANTHER" id="PTHR10027:SF10">
    <property type="entry name" value="SLOWPOKE 2, ISOFORM D"/>
    <property type="match status" value="1"/>
</dbReference>
<evidence type="ECO:0000256" key="1">
    <source>
        <dbReference type="ARBA" id="ARBA00004141"/>
    </source>
</evidence>
<dbReference type="Proteomes" id="UP000317940">
    <property type="component" value="Unassembled WGS sequence"/>
</dbReference>
<evidence type="ECO:0000256" key="3">
    <source>
        <dbReference type="ARBA" id="ARBA00022538"/>
    </source>
</evidence>
<protein>
    <submittedName>
        <fullName evidence="13">Ion channel</fullName>
    </submittedName>
</protein>
<keyword evidence="8" id="KW-0406">Ion transport</keyword>
<dbReference type="EMBL" id="VIWT01000001">
    <property type="protein sequence ID" value="TWF98777.1"/>
    <property type="molecule type" value="Genomic_DNA"/>
</dbReference>
<evidence type="ECO:0000256" key="5">
    <source>
        <dbReference type="ARBA" id="ARBA00022826"/>
    </source>
</evidence>
<dbReference type="SUPFAM" id="SSF81324">
    <property type="entry name" value="Voltage-gated potassium channels"/>
    <property type="match status" value="1"/>
</dbReference>
<feature type="transmembrane region" description="Helical" evidence="11">
    <location>
        <begin position="138"/>
        <end position="159"/>
    </location>
</feature>
<keyword evidence="2" id="KW-0813">Transport</keyword>
<proteinExistence type="predicted"/>
<evidence type="ECO:0000256" key="9">
    <source>
        <dbReference type="ARBA" id="ARBA00023136"/>
    </source>
</evidence>
<reference evidence="13 14" key="1">
    <citation type="submission" date="2019-06" db="EMBL/GenBank/DDBJ databases">
        <title>Sequencing the genomes of 1000 actinobacteria strains.</title>
        <authorList>
            <person name="Klenk H.-P."/>
        </authorList>
    </citation>
    <scope>NUCLEOTIDE SEQUENCE [LARGE SCALE GENOMIC DNA]</scope>
    <source>
        <strain evidence="13 14">DSM 44826</strain>
    </source>
</reference>
<evidence type="ECO:0000256" key="11">
    <source>
        <dbReference type="SAM" id="Phobius"/>
    </source>
</evidence>
<gene>
    <name evidence="13" type="ORF">FHX73_112599</name>
</gene>
<keyword evidence="9 11" id="KW-0472">Membrane</keyword>
<feature type="transmembrane region" description="Helical" evidence="11">
    <location>
        <begin position="12"/>
        <end position="36"/>
    </location>
</feature>
<keyword evidence="6" id="KW-0630">Potassium</keyword>
<comment type="caution">
    <text evidence="13">The sequence shown here is derived from an EMBL/GenBank/DDBJ whole genome shotgun (WGS) entry which is preliminary data.</text>
</comment>
<dbReference type="GO" id="GO:0005267">
    <property type="term" value="F:potassium channel activity"/>
    <property type="evidence" value="ECO:0007669"/>
    <property type="project" value="UniProtKB-KW"/>
</dbReference>
<dbReference type="RefSeq" id="WP_211786186.1">
    <property type="nucleotide sequence ID" value="NZ_BAAAMZ010000012.1"/>
</dbReference>
<organism evidence="13 14">
    <name type="scientific">Kitasatospora viridis</name>
    <dbReference type="NCBI Taxonomy" id="281105"/>
    <lineage>
        <taxon>Bacteria</taxon>
        <taxon>Bacillati</taxon>
        <taxon>Actinomycetota</taxon>
        <taxon>Actinomycetes</taxon>
        <taxon>Kitasatosporales</taxon>
        <taxon>Streptomycetaceae</taxon>
        <taxon>Kitasatospora</taxon>
    </lineage>
</organism>